<dbReference type="Gene3D" id="3.20.20.30">
    <property type="entry name" value="Luciferase-like domain"/>
    <property type="match status" value="1"/>
</dbReference>
<comment type="caution">
    <text evidence="6">The sequence shown here is derived from an EMBL/GenBank/DDBJ whole genome shotgun (WGS) entry which is preliminary data.</text>
</comment>
<dbReference type="OrthoDB" id="9814695at2"/>
<evidence type="ECO:0000256" key="3">
    <source>
        <dbReference type="ARBA" id="ARBA00023002"/>
    </source>
</evidence>
<dbReference type="RefSeq" id="WP_135962569.1">
    <property type="nucleotide sequence ID" value="NZ_SRXT01000002.1"/>
</dbReference>
<keyword evidence="3" id="KW-0560">Oxidoreductase</keyword>
<dbReference type="InterPro" id="IPR011251">
    <property type="entry name" value="Luciferase-like_dom"/>
</dbReference>
<dbReference type="PANTHER" id="PTHR42847">
    <property type="entry name" value="ALKANESULFONATE MONOOXYGENASE"/>
    <property type="match status" value="1"/>
</dbReference>
<keyword evidence="7" id="KW-1185">Reference proteome</keyword>
<dbReference type="SUPFAM" id="SSF51679">
    <property type="entry name" value="Bacterial luciferase-like"/>
    <property type="match status" value="1"/>
</dbReference>
<feature type="domain" description="Luciferase-like" evidence="5">
    <location>
        <begin position="35"/>
        <end position="253"/>
    </location>
</feature>
<sequence>MTIQTYWQLDVAEDAARSESGARRSGLFRDVRTPGLNRYDYYAQVAQAAAQTAFDGLFLPHRPQSDDSTIVTAAIAREVPRLMLVPEFPASAGSAVYAAKQAVSFQRQTRDRLGWAIANPADGATRARDGDHVPEEQLHARTEEFLTVARGVHAERPFDFSGEHFEVQGGGFQAPLKRVAFPKVFLQGESEEALDLSARTADVHLFAAAPLPALRNLVETLDTLAARAGRAVAFGVIQPVLARDDAEDARRDASRVGLPDTAIVGTYAEVAQRLADLAALGLRHFVLAAPSSLEEAYRIGQHVLPRFRALTERVAAAA</sequence>
<dbReference type="InterPro" id="IPR036661">
    <property type="entry name" value="Luciferase-like_sf"/>
</dbReference>
<keyword evidence="1" id="KW-0285">Flavoprotein</keyword>
<evidence type="ECO:0000259" key="5">
    <source>
        <dbReference type="Pfam" id="PF00296"/>
    </source>
</evidence>
<evidence type="ECO:0000313" key="6">
    <source>
        <dbReference type="EMBL" id="TGX54670.1"/>
    </source>
</evidence>
<protein>
    <submittedName>
        <fullName evidence="6">LLM class flavin-dependent oxidoreductase</fullName>
    </submittedName>
</protein>
<organism evidence="6 7">
    <name type="scientific">Sphingomonas gei</name>
    <dbReference type="NCBI Taxonomy" id="1395960"/>
    <lineage>
        <taxon>Bacteria</taxon>
        <taxon>Pseudomonadati</taxon>
        <taxon>Pseudomonadota</taxon>
        <taxon>Alphaproteobacteria</taxon>
        <taxon>Sphingomonadales</taxon>
        <taxon>Sphingomonadaceae</taxon>
        <taxon>Sphingomonas</taxon>
    </lineage>
</organism>
<evidence type="ECO:0000256" key="4">
    <source>
        <dbReference type="ARBA" id="ARBA00023033"/>
    </source>
</evidence>
<dbReference type="Pfam" id="PF00296">
    <property type="entry name" value="Bac_luciferase"/>
    <property type="match status" value="1"/>
</dbReference>
<dbReference type="GO" id="GO:0008726">
    <property type="term" value="F:alkanesulfonate monooxygenase activity"/>
    <property type="evidence" value="ECO:0007669"/>
    <property type="project" value="TreeGrafter"/>
</dbReference>
<reference evidence="6 7" key="1">
    <citation type="submission" date="2019-04" db="EMBL/GenBank/DDBJ databases">
        <title>Sphingomonas psychrotolerans sp. nov., isolated from soil in the Tianshan Mountains, Xinjiang, China.</title>
        <authorList>
            <person name="Luo Y."/>
            <person name="Sheng H."/>
        </authorList>
    </citation>
    <scope>NUCLEOTIDE SEQUENCE [LARGE SCALE GENOMIC DNA]</scope>
    <source>
        <strain evidence="6 7">ZFGT-11</strain>
    </source>
</reference>
<keyword evidence="2" id="KW-0288">FMN</keyword>
<dbReference type="PANTHER" id="PTHR42847:SF4">
    <property type="entry name" value="ALKANESULFONATE MONOOXYGENASE-RELATED"/>
    <property type="match status" value="1"/>
</dbReference>
<dbReference type="AlphaFoldDB" id="A0A4S1XG93"/>
<accession>A0A4S1XG93</accession>
<evidence type="ECO:0000313" key="7">
    <source>
        <dbReference type="Proteomes" id="UP000306147"/>
    </source>
</evidence>
<proteinExistence type="predicted"/>
<dbReference type="GO" id="GO:0046306">
    <property type="term" value="P:alkanesulfonate catabolic process"/>
    <property type="evidence" value="ECO:0007669"/>
    <property type="project" value="TreeGrafter"/>
</dbReference>
<evidence type="ECO:0000256" key="2">
    <source>
        <dbReference type="ARBA" id="ARBA00022643"/>
    </source>
</evidence>
<gene>
    <name evidence="6" type="ORF">E5A73_04185</name>
</gene>
<name>A0A4S1XG93_9SPHN</name>
<dbReference type="Proteomes" id="UP000306147">
    <property type="component" value="Unassembled WGS sequence"/>
</dbReference>
<evidence type="ECO:0000256" key="1">
    <source>
        <dbReference type="ARBA" id="ARBA00022630"/>
    </source>
</evidence>
<dbReference type="InterPro" id="IPR050172">
    <property type="entry name" value="SsuD_RutA_monooxygenase"/>
</dbReference>
<dbReference type="EMBL" id="SRXT01000002">
    <property type="protein sequence ID" value="TGX54670.1"/>
    <property type="molecule type" value="Genomic_DNA"/>
</dbReference>
<keyword evidence="4" id="KW-0503">Monooxygenase</keyword>